<dbReference type="EMBL" id="NIGF01000011">
    <property type="protein sequence ID" value="PQV63475.1"/>
    <property type="molecule type" value="Genomic_DNA"/>
</dbReference>
<dbReference type="RefSeq" id="WP_105484118.1">
    <property type="nucleotide sequence ID" value="NZ_NIGF01000011.1"/>
</dbReference>
<keyword evidence="2" id="KW-1185">Reference proteome</keyword>
<gene>
    <name evidence="1" type="ORF">B1R32_11136</name>
</gene>
<accession>A0A2S8SRR4</accession>
<comment type="caution">
    <text evidence="1">The sequence shown here is derived from an EMBL/GenBank/DDBJ whole genome shotgun (WGS) entry which is preliminary data.</text>
</comment>
<dbReference type="OrthoDB" id="2053364at2"/>
<name>A0A2S8SRR4_9BACT</name>
<evidence type="ECO:0000313" key="2">
    <source>
        <dbReference type="Proteomes" id="UP000237684"/>
    </source>
</evidence>
<reference evidence="1 2" key="1">
    <citation type="journal article" date="2018" name="Syst. Appl. Microbiol.">
        <title>Abditibacterium utsteinense sp. nov., the first cultivated member of candidate phylum FBP, isolated from ice-free Antarctic soil samples.</title>
        <authorList>
            <person name="Tahon G."/>
            <person name="Tytgat B."/>
            <person name="Lebbe L."/>
            <person name="Carlier A."/>
            <person name="Willems A."/>
        </authorList>
    </citation>
    <scope>NUCLEOTIDE SEQUENCE [LARGE SCALE GENOMIC DNA]</scope>
    <source>
        <strain evidence="1 2">LMG 29911</strain>
    </source>
</reference>
<organism evidence="1 2">
    <name type="scientific">Abditibacterium utsteinense</name>
    <dbReference type="NCBI Taxonomy" id="1960156"/>
    <lineage>
        <taxon>Bacteria</taxon>
        <taxon>Pseudomonadati</taxon>
        <taxon>Abditibacteriota</taxon>
        <taxon>Abditibacteriia</taxon>
        <taxon>Abditibacteriales</taxon>
        <taxon>Abditibacteriaceae</taxon>
        <taxon>Abditibacterium</taxon>
    </lineage>
</organism>
<dbReference type="AlphaFoldDB" id="A0A2S8SRR4"/>
<dbReference type="Proteomes" id="UP000237684">
    <property type="component" value="Unassembled WGS sequence"/>
</dbReference>
<proteinExistence type="predicted"/>
<evidence type="ECO:0000313" key="1">
    <source>
        <dbReference type="EMBL" id="PQV63475.1"/>
    </source>
</evidence>
<protein>
    <submittedName>
        <fullName evidence="1">Uncharacterized protein</fullName>
    </submittedName>
</protein>
<dbReference type="InParanoid" id="A0A2S8SRR4"/>
<sequence length="100" mass="11950">MKPEKQVLTTTIKGQYLRQIIDKNKDVEYRDIKPYWDAKIAKYETPFWLRLINGMKKDAPEITVEVVKVVKYKSKGQYWLYLGKIKDKKNIENLIKSNEI</sequence>